<dbReference type="PANTHER" id="PTHR45923">
    <property type="entry name" value="PROTEIN SEY1"/>
    <property type="match status" value="1"/>
</dbReference>
<protein>
    <submittedName>
        <fullName evidence="1">Uncharacterized protein</fullName>
    </submittedName>
</protein>
<comment type="caution">
    <text evidence="1">The sequence shown here is derived from an EMBL/GenBank/DDBJ whole genome shotgun (WGS) entry which is preliminary data.</text>
</comment>
<sequence>MLQLVQPAIVAALGHIRSTTLDKFKEAFEKALNGGEAFSTASNNCIRVLIHSLKLLSVMAVIRLEDDDDDDDNDNIEKTLAVALVDSSSSSSKDRSSQQFFKH</sequence>
<accession>A0AAN9EQW1</accession>
<keyword evidence="2" id="KW-1185">Reference proteome</keyword>
<dbReference type="InterPro" id="IPR008803">
    <property type="entry name" value="RHD3/Sey1"/>
</dbReference>
<proteinExistence type="predicted"/>
<dbReference type="EMBL" id="JAYWIO010000005">
    <property type="protein sequence ID" value="KAK7261711.1"/>
    <property type="molecule type" value="Genomic_DNA"/>
</dbReference>
<reference evidence="1 2" key="1">
    <citation type="submission" date="2024-01" db="EMBL/GenBank/DDBJ databases">
        <title>The genomes of 5 underutilized Papilionoideae crops provide insights into root nodulation and disease resistanc.</title>
        <authorList>
            <person name="Yuan L."/>
        </authorList>
    </citation>
    <scope>NUCLEOTIDE SEQUENCE [LARGE SCALE GENOMIC DNA]</scope>
    <source>
        <strain evidence="1">ZHUSHIDOU_FW_LH</strain>
        <tissue evidence="1">Leaf</tissue>
    </source>
</reference>
<evidence type="ECO:0000313" key="1">
    <source>
        <dbReference type="EMBL" id="KAK7261711.1"/>
    </source>
</evidence>
<dbReference type="GO" id="GO:0005783">
    <property type="term" value="C:endoplasmic reticulum"/>
    <property type="evidence" value="ECO:0007669"/>
    <property type="project" value="TreeGrafter"/>
</dbReference>
<organism evidence="1 2">
    <name type="scientific">Crotalaria pallida</name>
    <name type="common">Smooth rattlebox</name>
    <name type="synonym">Crotalaria striata</name>
    <dbReference type="NCBI Taxonomy" id="3830"/>
    <lineage>
        <taxon>Eukaryota</taxon>
        <taxon>Viridiplantae</taxon>
        <taxon>Streptophyta</taxon>
        <taxon>Embryophyta</taxon>
        <taxon>Tracheophyta</taxon>
        <taxon>Spermatophyta</taxon>
        <taxon>Magnoliopsida</taxon>
        <taxon>eudicotyledons</taxon>
        <taxon>Gunneridae</taxon>
        <taxon>Pentapetalae</taxon>
        <taxon>rosids</taxon>
        <taxon>fabids</taxon>
        <taxon>Fabales</taxon>
        <taxon>Fabaceae</taxon>
        <taxon>Papilionoideae</taxon>
        <taxon>50 kb inversion clade</taxon>
        <taxon>genistoids sensu lato</taxon>
        <taxon>core genistoids</taxon>
        <taxon>Crotalarieae</taxon>
        <taxon>Crotalaria</taxon>
    </lineage>
</organism>
<dbReference type="AlphaFoldDB" id="A0AAN9EQW1"/>
<gene>
    <name evidence="1" type="ORF">RIF29_28029</name>
</gene>
<dbReference type="GO" id="GO:0003924">
    <property type="term" value="F:GTPase activity"/>
    <property type="evidence" value="ECO:0007669"/>
    <property type="project" value="TreeGrafter"/>
</dbReference>
<dbReference type="GO" id="GO:0016320">
    <property type="term" value="P:endoplasmic reticulum membrane fusion"/>
    <property type="evidence" value="ECO:0007669"/>
    <property type="project" value="TreeGrafter"/>
</dbReference>
<dbReference type="Proteomes" id="UP001372338">
    <property type="component" value="Unassembled WGS sequence"/>
</dbReference>
<name>A0AAN9EQW1_CROPI</name>
<dbReference type="PANTHER" id="PTHR45923:SF2">
    <property type="entry name" value="PROTEIN SEY1"/>
    <property type="match status" value="1"/>
</dbReference>
<evidence type="ECO:0000313" key="2">
    <source>
        <dbReference type="Proteomes" id="UP001372338"/>
    </source>
</evidence>